<reference evidence="1" key="1">
    <citation type="submission" date="2020-05" db="EMBL/GenBank/DDBJ databases">
        <authorList>
            <person name="Chiriac C."/>
            <person name="Salcher M."/>
            <person name="Ghai R."/>
            <person name="Kavagutti S V."/>
        </authorList>
    </citation>
    <scope>NUCLEOTIDE SEQUENCE</scope>
</reference>
<organism evidence="1">
    <name type="scientific">uncultured Caudovirales phage</name>
    <dbReference type="NCBI Taxonomy" id="2100421"/>
    <lineage>
        <taxon>Viruses</taxon>
        <taxon>Duplodnaviria</taxon>
        <taxon>Heunggongvirae</taxon>
        <taxon>Uroviricota</taxon>
        <taxon>Caudoviricetes</taxon>
        <taxon>Peduoviridae</taxon>
        <taxon>Maltschvirus</taxon>
        <taxon>Maltschvirus maltsch</taxon>
    </lineage>
</organism>
<sequence length="50" mass="5765">MTDLSPDFRTLCAELACSVELLLEMRNSARPMQITEDRLKRAALVRWGKQ</sequence>
<evidence type="ECO:0000313" key="1">
    <source>
        <dbReference type="EMBL" id="CAB5223461.1"/>
    </source>
</evidence>
<gene>
    <name evidence="1" type="ORF">UFOVP383_59</name>
</gene>
<dbReference type="EMBL" id="LR798321">
    <property type="protein sequence ID" value="CAB5223461.1"/>
    <property type="molecule type" value="Genomic_DNA"/>
</dbReference>
<proteinExistence type="predicted"/>
<protein>
    <submittedName>
        <fullName evidence="1">Uncharacterized protein</fullName>
    </submittedName>
</protein>
<name>A0A6J7WZM3_9CAUD</name>
<accession>A0A6J7WZM3</accession>